<evidence type="ECO:0000259" key="2">
    <source>
        <dbReference type="Pfam" id="PF00816"/>
    </source>
</evidence>
<organism evidence="3 4">
    <name type="scientific">Stagnihabitans tardus</name>
    <dbReference type="NCBI Taxonomy" id="2699202"/>
    <lineage>
        <taxon>Bacteria</taxon>
        <taxon>Pseudomonadati</taxon>
        <taxon>Pseudomonadota</taxon>
        <taxon>Alphaproteobacteria</taxon>
        <taxon>Rhodobacterales</taxon>
        <taxon>Paracoccaceae</taxon>
        <taxon>Stagnihabitans</taxon>
    </lineage>
</organism>
<evidence type="ECO:0000313" key="3">
    <source>
        <dbReference type="EMBL" id="NBZ89227.1"/>
    </source>
</evidence>
<gene>
    <name evidence="3" type="ORF">GV832_16680</name>
</gene>
<dbReference type="RefSeq" id="WP_168776030.1">
    <property type="nucleotide sequence ID" value="NZ_JAABNR010000019.1"/>
</dbReference>
<sequence length="98" mass="10822">MSLAELRDLAKAVDKAITHCEVRQKAEARNKFAILAHELGYTFDELAAEEGPKSKRATSTTINKHPESPTITWSSRGHKPAWYTAHLDADGKPKILPG</sequence>
<dbReference type="EMBL" id="JAABNR010000019">
    <property type="protein sequence ID" value="NBZ89227.1"/>
    <property type="molecule type" value="Genomic_DNA"/>
</dbReference>
<dbReference type="Pfam" id="PF00816">
    <property type="entry name" value="Histone_HNS"/>
    <property type="match status" value="1"/>
</dbReference>
<protein>
    <submittedName>
        <fullName evidence="3">H-NS histone family protein</fullName>
    </submittedName>
</protein>
<feature type="domain" description="DNA-binding protein H-NS-like C-terminal" evidence="2">
    <location>
        <begin position="64"/>
        <end position="92"/>
    </location>
</feature>
<dbReference type="AlphaFoldDB" id="A0AAE5BWE6"/>
<dbReference type="InterPro" id="IPR027444">
    <property type="entry name" value="H-NS_C_dom"/>
</dbReference>
<evidence type="ECO:0000313" key="4">
    <source>
        <dbReference type="Proteomes" id="UP001193501"/>
    </source>
</evidence>
<keyword evidence="4" id="KW-1185">Reference proteome</keyword>
<feature type="compositionally biased region" description="Polar residues" evidence="1">
    <location>
        <begin position="57"/>
        <end position="75"/>
    </location>
</feature>
<reference evidence="3" key="1">
    <citation type="submission" date="2020-01" db="EMBL/GenBank/DDBJ databases">
        <authorList>
            <person name="Chen W.-M."/>
        </authorList>
    </citation>
    <scope>NUCLEOTIDE SEQUENCE</scope>
    <source>
        <strain evidence="3">CYK-10</strain>
    </source>
</reference>
<name>A0AAE5BWE6_9RHOB</name>
<comment type="caution">
    <text evidence="3">The sequence shown here is derived from an EMBL/GenBank/DDBJ whole genome shotgun (WGS) entry which is preliminary data.</text>
</comment>
<proteinExistence type="predicted"/>
<feature type="region of interest" description="Disordered" evidence="1">
    <location>
        <begin position="50"/>
        <end position="76"/>
    </location>
</feature>
<evidence type="ECO:0000256" key="1">
    <source>
        <dbReference type="SAM" id="MobiDB-lite"/>
    </source>
</evidence>
<accession>A0AAE5BWE6</accession>
<dbReference type="Proteomes" id="UP001193501">
    <property type="component" value="Unassembled WGS sequence"/>
</dbReference>
<dbReference type="GO" id="GO:0003677">
    <property type="term" value="F:DNA binding"/>
    <property type="evidence" value="ECO:0007669"/>
    <property type="project" value="InterPro"/>
</dbReference>